<dbReference type="EMBL" id="LGRX02029404">
    <property type="protein sequence ID" value="KAK3246867.1"/>
    <property type="molecule type" value="Genomic_DNA"/>
</dbReference>
<feature type="compositionally biased region" description="Pro residues" evidence="1">
    <location>
        <begin position="847"/>
        <end position="859"/>
    </location>
</feature>
<sequence length="1041" mass="107967">MTVEKCEAQRVVGEPADRGGGVRRGGRGEANDRGVAWKEKADRIFTGPSEDLLVTCTDGGEAVLQPIPRDGAPAAARTQSHVLELLSAEEALLEVHWQRYHKPGGRGASANFGAVLTTHRLLIVTATLQVVASTEQHVPGHSSDLPAVHSCLWVGPALLYSNGTAISLLAWDSTSHRLCTVDAAGGCALLGALNDRLLYVQRGDRCSGATAQVVVRAVGLLQPLLLAWLSFKEAVEPSLELRDCMSVLIERFDGGRTTVSLLDQLHKAGYPGLALELARFSPQYNRWDVYRWGRRANNLDGALMTLRDEVRRLETEAPGGGGRAGSAGGALQALKMEAREVARECLAAGQLASMLQCLEITNDYPAMVELLLQAGKWRDLTELAPRIPAEFPELRELAAGVLQAQGVAGGAGGGLQNAPRNAAPEWQLCTAAGGQMKIAGGGSANSMSMSTRAQGIPYLDPSETLWYTGARGGGDTHVGRRARHDSMNDDEALHEVDEGAQSDEDEAPGVLGGWMKVKAAAPPYGPGDRTPDDSAAGAAEDDAAANEAEAEFTKRAALAGFSSSSDEEEAPRKPRLKMTIRASADPALRASGEDLRKASSLLSLAPPGGTAPLQPPATLKPPKLDFPGSSLGAITSKQEKQVGAHVADGATPTTSHASAESSPSMQKSPTFTSWKESSEDADSERNDGGPVSPAAAPLQTTPSPSVLASVAAEPFEVSFNSPAPPVPAPLPLPTPEDKSFEPVDNPFESPAVAAAAPQAPMDNPFESPAVAAAAQAPMDNPFDTHGQPLRVPAVAAPQAPVDNPFESPAVAAAAPQAPVDNPFESVEDPFVQPPSSSQEAPEISPFGDPPRPAPLPVASPPQRASGPQVEEDPFTDAPSSFDGGAVSFEDAPSSFSGPASLPHFPPASATSYSGPSSAAAAIIEQGARRAASDLSTAPPPVQGDAQILGSDDPFADDKNREVPPPTADPSSLPSSPAPADSVLATPPTSVSSVPAPAAATASSLPTQSNSSQGMRDSRSSSDAAAGALDLYQSGEHREIRK</sequence>
<reference evidence="2 3" key="1">
    <citation type="journal article" date="2015" name="Genome Biol. Evol.">
        <title>Comparative Genomics of a Bacterivorous Green Alga Reveals Evolutionary Causalities and Consequences of Phago-Mixotrophic Mode of Nutrition.</title>
        <authorList>
            <person name="Burns J.A."/>
            <person name="Paasch A."/>
            <person name="Narechania A."/>
            <person name="Kim E."/>
        </authorList>
    </citation>
    <scope>NUCLEOTIDE SEQUENCE [LARGE SCALE GENOMIC DNA]</scope>
    <source>
        <strain evidence="2 3">PLY_AMNH</strain>
    </source>
</reference>
<accession>A0AAE0C3W4</accession>
<protein>
    <submittedName>
        <fullName evidence="2">Uncharacterized protein</fullName>
    </submittedName>
</protein>
<proteinExistence type="predicted"/>
<organism evidence="2 3">
    <name type="scientific">Cymbomonas tetramitiformis</name>
    <dbReference type="NCBI Taxonomy" id="36881"/>
    <lineage>
        <taxon>Eukaryota</taxon>
        <taxon>Viridiplantae</taxon>
        <taxon>Chlorophyta</taxon>
        <taxon>Pyramimonadophyceae</taxon>
        <taxon>Pyramimonadales</taxon>
        <taxon>Pyramimonadaceae</taxon>
        <taxon>Cymbomonas</taxon>
    </lineage>
</organism>
<keyword evidence="3" id="KW-1185">Reference proteome</keyword>
<evidence type="ECO:0000313" key="3">
    <source>
        <dbReference type="Proteomes" id="UP001190700"/>
    </source>
</evidence>
<feature type="compositionally biased region" description="Low complexity" evidence="1">
    <location>
        <begin position="968"/>
        <end position="1027"/>
    </location>
</feature>
<evidence type="ECO:0000256" key="1">
    <source>
        <dbReference type="SAM" id="MobiDB-lite"/>
    </source>
</evidence>
<feature type="compositionally biased region" description="Pro residues" evidence="1">
    <location>
        <begin position="722"/>
        <end position="734"/>
    </location>
</feature>
<feature type="compositionally biased region" description="Acidic residues" evidence="1">
    <location>
        <begin position="539"/>
        <end position="550"/>
    </location>
</feature>
<feature type="compositionally biased region" description="Low complexity" evidence="1">
    <location>
        <begin position="808"/>
        <end position="819"/>
    </location>
</feature>
<gene>
    <name evidence="2" type="ORF">CYMTET_43613</name>
</gene>
<feature type="compositionally biased region" description="Low complexity" evidence="1">
    <location>
        <begin position="791"/>
        <end position="801"/>
    </location>
</feature>
<dbReference type="Proteomes" id="UP001190700">
    <property type="component" value="Unassembled WGS sequence"/>
</dbReference>
<feature type="region of interest" description="Disordered" evidence="1">
    <location>
        <begin position="518"/>
        <end position="747"/>
    </location>
</feature>
<feature type="region of interest" description="Disordered" evidence="1">
    <location>
        <begin position="1"/>
        <end position="33"/>
    </location>
</feature>
<dbReference type="AlphaFoldDB" id="A0AAE0C3W4"/>
<name>A0AAE0C3W4_9CHLO</name>
<feature type="region of interest" description="Disordered" evidence="1">
    <location>
        <begin position="778"/>
        <end position="1041"/>
    </location>
</feature>
<comment type="caution">
    <text evidence="2">The sequence shown here is derived from an EMBL/GenBank/DDBJ whole genome shotgun (WGS) entry which is preliminary data.</text>
</comment>
<feature type="compositionally biased region" description="Polar residues" evidence="1">
    <location>
        <begin position="651"/>
        <end position="675"/>
    </location>
</feature>
<evidence type="ECO:0000313" key="2">
    <source>
        <dbReference type="EMBL" id="KAK3246867.1"/>
    </source>
</evidence>